<keyword evidence="1" id="KW-1133">Transmembrane helix</keyword>
<organism evidence="2 3">
    <name type="scientific">Aspergillus caelatus</name>
    <dbReference type="NCBI Taxonomy" id="61420"/>
    <lineage>
        <taxon>Eukaryota</taxon>
        <taxon>Fungi</taxon>
        <taxon>Dikarya</taxon>
        <taxon>Ascomycota</taxon>
        <taxon>Pezizomycotina</taxon>
        <taxon>Eurotiomycetes</taxon>
        <taxon>Eurotiomycetidae</taxon>
        <taxon>Eurotiales</taxon>
        <taxon>Aspergillaceae</taxon>
        <taxon>Aspergillus</taxon>
        <taxon>Aspergillus subgen. Circumdati</taxon>
    </lineage>
</organism>
<dbReference type="GeneID" id="43651244"/>
<gene>
    <name evidence="2" type="ORF">BDV27DRAFT_127575</name>
</gene>
<keyword evidence="3" id="KW-1185">Reference proteome</keyword>
<evidence type="ECO:0000313" key="3">
    <source>
        <dbReference type="Proteomes" id="UP000326268"/>
    </source>
</evidence>
<name>A0A5N7A6H0_9EURO</name>
<sequence length="64" mass="7558">MEFWTWRPFQKQTPTNLRREDLPNLFCYSFFGMIVIFPLARPANPSRPIDRSQWEVKPSVGDAA</sequence>
<accession>A0A5N7A6H0</accession>
<dbReference type="EMBL" id="ML737639">
    <property type="protein sequence ID" value="KAE8365028.1"/>
    <property type="molecule type" value="Genomic_DNA"/>
</dbReference>
<dbReference type="RefSeq" id="XP_031928109.1">
    <property type="nucleotide sequence ID" value="XM_032066798.1"/>
</dbReference>
<feature type="transmembrane region" description="Helical" evidence="1">
    <location>
        <begin position="21"/>
        <end position="40"/>
    </location>
</feature>
<evidence type="ECO:0000256" key="1">
    <source>
        <dbReference type="SAM" id="Phobius"/>
    </source>
</evidence>
<protein>
    <submittedName>
        <fullName evidence="2">Uncharacterized protein</fullName>
    </submittedName>
</protein>
<evidence type="ECO:0000313" key="2">
    <source>
        <dbReference type="EMBL" id="KAE8365028.1"/>
    </source>
</evidence>
<dbReference type="Proteomes" id="UP000326268">
    <property type="component" value="Unassembled WGS sequence"/>
</dbReference>
<keyword evidence="1" id="KW-0812">Transmembrane</keyword>
<reference evidence="2 3" key="1">
    <citation type="submission" date="2019-04" db="EMBL/GenBank/DDBJ databases">
        <title>Friends and foes A comparative genomics studyof 23 Aspergillus species from section Flavi.</title>
        <authorList>
            <consortium name="DOE Joint Genome Institute"/>
            <person name="Kjaerbolling I."/>
            <person name="Vesth T."/>
            <person name="Frisvad J.C."/>
            <person name="Nybo J.L."/>
            <person name="Theobald S."/>
            <person name="Kildgaard S."/>
            <person name="Isbrandt T."/>
            <person name="Kuo A."/>
            <person name="Sato A."/>
            <person name="Lyhne E.K."/>
            <person name="Kogle M.E."/>
            <person name="Wiebenga A."/>
            <person name="Kun R.S."/>
            <person name="Lubbers R.J."/>
            <person name="Makela M.R."/>
            <person name="Barry K."/>
            <person name="Chovatia M."/>
            <person name="Clum A."/>
            <person name="Daum C."/>
            <person name="Haridas S."/>
            <person name="He G."/>
            <person name="LaButti K."/>
            <person name="Lipzen A."/>
            <person name="Mondo S."/>
            <person name="Riley R."/>
            <person name="Salamov A."/>
            <person name="Simmons B.A."/>
            <person name="Magnuson J.K."/>
            <person name="Henrissat B."/>
            <person name="Mortensen U.H."/>
            <person name="Larsen T.O."/>
            <person name="Devries R.P."/>
            <person name="Grigoriev I.V."/>
            <person name="Machida M."/>
            <person name="Baker S.E."/>
            <person name="Andersen M.R."/>
        </authorList>
    </citation>
    <scope>NUCLEOTIDE SEQUENCE [LARGE SCALE GENOMIC DNA]</scope>
    <source>
        <strain evidence="2 3">CBS 763.97</strain>
    </source>
</reference>
<keyword evidence="1" id="KW-0472">Membrane</keyword>
<proteinExistence type="predicted"/>
<dbReference type="AlphaFoldDB" id="A0A5N7A6H0"/>